<evidence type="ECO:0000256" key="1">
    <source>
        <dbReference type="SAM" id="MobiDB-lite"/>
    </source>
</evidence>
<name>A0A8B6GZE6_MYTGA</name>
<proteinExistence type="predicted"/>
<dbReference type="Proteomes" id="UP000596742">
    <property type="component" value="Unassembled WGS sequence"/>
</dbReference>
<organism evidence="2 3">
    <name type="scientific">Mytilus galloprovincialis</name>
    <name type="common">Mediterranean mussel</name>
    <dbReference type="NCBI Taxonomy" id="29158"/>
    <lineage>
        <taxon>Eukaryota</taxon>
        <taxon>Metazoa</taxon>
        <taxon>Spiralia</taxon>
        <taxon>Lophotrochozoa</taxon>
        <taxon>Mollusca</taxon>
        <taxon>Bivalvia</taxon>
        <taxon>Autobranchia</taxon>
        <taxon>Pteriomorphia</taxon>
        <taxon>Mytilida</taxon>
        <taxon>Mytiloidea</taxon>
        <taxon>Mytilidae</taxon>
        <taxon>Mytilinae</taxon>
        <taxon>Mytilus</taxon>
    </lineage>
</organism>
<reference evidence="2" key="1">
    <citation type="submission" date="2018-11" db="EMBL/GenBank/DDBJ databases">
        <authorList>
            <person name="Alioto T."/>
            <person name="Alioto T."/>
        </authorList>
    </citation>
    <scope>NUCLEOTIDE SEQUENCE</scope>
</reference>
<feature type="region of interest" description="Disordered" evidence="1">
    <location>
        <begin position="57"/>
        <end position="76"/>
    </location>
</feature>
<sequence>MWIVSIQSQVRQSSTVINIYSETSACSCTIFLEQTTAVADISETKCPPFFTDADMSEQNSLYSDEGSDDNELSSGDEWLENYNAEVDHGSPDNTPVVSDQMKRPMTRTMQLPKMQNLFGEKHTKNLT</sequence>
<evidence type="ECO:0000313" key="3">
    <source>
        <dbReference type="Proteomes" id="UP000596742"/>
    </source>
</evidence>
<protein>
    <submittedName>
        <fullName evidence="2">Uncharacterized protein</fullName>
    </submittedName>
</protein>
<comment type="caution">
    <text evidence="2">The sequence shown here is derived from an EMBL/GenBank/DDBJ whole genome shotgun (WGS) entry which is preliminary data.</text>
</comment>
<gene>
    <name evidence="2" type="ORF">MGAL_10B003081</name>
</gene>
<keyword evidence="3" id="KW-1185">Reference proteome</keyword>
<accession>A0A8B6GZE6</accession>
<dbReference type="AlphaFoldDB" id="A0A8B6GZE6"/>
<evidence type="ECO:0000313" key="2">
    <source>
        <dbReference type="EMBL" id="VDI71501.1"/>
    </source>
</evidence>
<dbReference type="EMBL" id="UYJE01009233">
    <property type="protein sequence ID" value="VDI71501.1"/>
    <property type="molecule type" value="Genomic_DNA"/>
</dbReference>